<sequence>MYFTISTQLQVVLAIVLFYLYDAALLLKPEEGLLRPLRSGWKAQLASRGFELRQNRLLWLPVFVLHQPVYRQRWSATRIQLPADAGSSTAIEAHAHSFKAFVLPLYLLAALLFLGLPAALLVLHSELLQLIALALIYLSTTYLSWLTLRHGIQGHSSQTFARSTALQILLCPPFALNVVRKLSLSYEIQTDLLQTAQALMSASDWQDLAVQVQQLMRREMDEIAELPEYAPTLAQMQQALRVLEQNSARSLTGPQAAPQ</sequence>
<proteinExistence type="predicted"/>
<keyword evidence="3" id="KW-1185">Reference proteome</keyword>
<keyword evidence="1" id="KW-0472">Membrane</keyword>
<keyword evidence="1" id="KW-1133">Transmembrane helix</keyword>
<evidence type="ECO:0000313" key="2">
    <source>
        <dbReference type="EMBL" id="MBS3018345.1"/>
    </source>
</evidence>
<feature type="transmembrane region" description="Helical" evidence="1">
    <location>
        <begin position="127"/>
        <end position="148"/>
    </location>
</feature>
<protein>
    <submittedName>
        <fullName evidence="2">Uncharacterized protein</fullName>
    </submittedName>
</protein>
<accession>A0ABS5LPD3</accession>
<organism evidence="2 3">
    <name type="scientific">Comamonas brasiliensis</name>
    <dbReference type="NCBI Taxonomy" id="1812482"/>
    <lineage>
        <taxon>Bacteria</taxon>
        <taxon>Pseudomonadati</taxon>
        <taxon>Pseudomonadota</taxon>
        <taxon>Betaproteobacteria</taxon>
        <taxon>Burkholderiales</taxon>
        <taxon>Comamonadaceae</taxon>
        <taxon>Comamonas</taxon>
    </lineage>
</organism>
<reference evidence="2 3" key="1">
    <citation type="submission" date="2020-03" db="EMBL/GenBank/DDBJ databases">
        <title>The role of nitrogen metabolism on polyethylene biodegradation.</title>
        <authorList>
            <person name="Peixoto J."/>
            <person name="Vizzotto C.S."/>
            <person name="Ramos A."/>
            <person name="Alves G."/>
            <person name="Steindorff A."/>
            <person name="Kruger R."/>
        </authorList>
    </citation>
    <scope>NUCLEOTIDE SEQUENCE [LARGE SCALE GENOMIC DNA]</scope>
    <source>
        <strain evidence="2 3">PE63</strain>
    </source>
</reference>
<comment type="caution">
    <text evidence="2">The sequence shown here is derived from an EMBL/GenBank/DDBJ whole genome shotgun (WGS) entry which is preliminary data.</text>
</comment>
<dbReference type="EMBL" id="JAANES010000001">
    <property type="protein sequence ID" value="MBS3018345.1"/>
    <property type="molecule type" value="Genomic_DNA"/>
</dbReference>
<feature type="transmembrane region" description="Helical" evidence="1">
    <location>
        <begin position="101"/>
        <end position="121"/>
    </location>
</feature>
<name>A0ABS5LPD3_9BURK</name>
<evidence type="ECO:0000256" key="1">
    <source>
        <dbReference type="SAM" id="Phobius"/>
    </source>
</evidence>
<dbReference type="Proteomes" id="UP001647436">
    <property type="component" value="Unassembled WGS sequence"/>
</dbReference>
<keyword evidence="1" id="KW-0812">Transmembrane</keyword>
<dbReference type="RefSeq" id="WP_211456234.1">
    <property type="nucleotide sequence ID" value="NZ_JAANES010000001.1"/>
</dbReference>
<gene>
    <name evidence="2" type="ORF">DJFAAGMI_01077</name>
</gene>
<feature type="transmembrane region" description="Helical" evidence="1">
    <location>
        <begin position="6"/>
        <end position="27"/>
    </location>
</feature>
<evidence type="ECO:0000313" key="3">
    <source>
        <dbReference type="Proteomes" id="UP001647436"/>
    </source>
</evidence>